<dbReference type="Proteomes" id="UP001066276">
    <property type="component" value="Chromosome 10"/>
</dbReference>
<dbReference type="EMBL" id="JANPWB010000014">
    <property type="protein sequence ID" value="KAJ1100225.1"/>
    <property type="molecule type" value="Genomic_DNA"/>
</dbReference>
<proteinExistence type="predicted"/>
<keyword evidence="3" id="KW-1185">Reference proteome</keyword>
<name>A0AAV7MBR2_PLEWA</name>
<protein>
    <submittedName>
        <fullName evidence="2">Uncharacterized protein</fullName>
    </submittedName>
</protein>
<evidence type="ECO:0000256" key="1">
    <source>
        <dbReference type="SAM" id="MobiDB-lite"/>
    </source>
</evidence>
<sequence>MRYHCDHCQRGVHPARVTAAQVRLLKPPACGITVSLTVLSILKRKKRLLPRKAQRGPCGKKVRSSRTRETTPRWGNRMGSVFRGRDALCSLPAATARVSLPPIAYRIERRGGVAKEMPPSLLRQGCM</sequence>
<evidence type="ECO:0000313" key="3">
    <source>
        <dbReference type="Proteomes" id="UP001066276"/>
    </source>
</evidence>
<comment type="caution">
    <text evidence="2">The sequence shown here is derived from an EMBL/GenBank/DDBJ whole genome shotgun (WGS) entry which is preliminary data.</text>
</comment>
<reference evidence="2" key="1">
    <citation type="journal article" date="2022" name="bioRxiv">
        <title>Sequencing and chromosome-scale assembly of the giantPleurodeles waltlgenome.</title>
        <authorList>
            <person name="Brown T."/>
            <person name="Elewa A."/>
            <person name="Iarovenko S."/>
            <person name="Subramanian E."/>
            <person name="Araus A.J."/>
            <person name="Petzold A."/>
            <person name="Susuki M."/>
            <person name="Suzuki K.-i.T."/>
            <person name="Hayashi T."/>
            <person name="Toyoda A."/>
            <person name="Oliveira C."/>
            <person name="Osipova E."/>
            <person name="Leigh N.D."/>
            <person name="Simon A."/>
            <person name="Yun M.H."/>
        </authorList>
    </citation>
    <scope>NUCLEOTIDE SEQUENCE</scope>
    <source>
        <strain evidence="2">20211129_DDA</strain>
        <tissue evidence="2">Liver</tissue>
    </source>
</reference>
<organism evidence="2 3">
    <name type="scientific">Pleurodeles waltl</name>
    <name type="common">Iberian ribbed newt</name>
    <dbReference type="NCBI Taxonomy" id="8319"/>
    <lineage>
        <taxon>Eukaryota</taxon>
        <taxon>Metazoa</taxon>
        <taxon>Chordata</taxon>
        <taxon>Craniata</taxon>
        <taxon>Vertebrata</taxon>
        <taxon>Euteleostomi</taxon>
        <taxon>Amphibia</taxon>
        <taxon>Batrachia</taxon>
        <taxon>Caudata</taxon>
        <taxon>Salamandroidea</taxon>
        <taxon>Salamandridae</taxon>
        <taxon>Pleurodelinae</taxon>
        <taxon>Pleurodeles</taxon>
    </lineage>
</organism>
<dbReference type="AlphaFoldDB" id="A0AAV7MBR2"/>
<evidence type="ECO:0000313" key="2">
    <source>
        <dbReference type="EMBL" id="KAJ1100225.1"/>
    </source>
</evidence>
<accession>A0AAV7MBR2</accession>
<gene>
    <name evidence="2" type="ORF">NDU88_005312</name>
</gene>
<feature type="compositionally biased region" description="Basic residues" evidence="1">
    <location>
        <begin position="52"/>
        <end position="65"/>
    </location>
</feature>
<feature type="region of interest" description="Disordered" evidence="1">
    <location>
        <begin position="52"/>
        <end position="77"/>
    </location>
</feature>